<name>B8E0I8_DICTD</name>
<dbReference type="EnsemblBacteria" id="ACK42633">
    <property type="protein sequence ID" value="ACK42633"/>
    <property type="gene ID" value="Dtur_1359"/>
</dbReference>
<dbReference type="InterPro" id="IPR009027">
    <property type="entry name" value="Ribosomal_bL9/RNase_H1_N"/>
</dbReference>
<dbReference type="AlphaFoldDB" id="B8E0I8"/>
<sequence length="151" mass="17330">MKKVKVLLLRDVNNLGKKGEIVDVSDGYARNYLFPKGLAQEVNEGMLEHLKLQEISQKKKEEKLLEKFRKEKEYIEKEVFVIKAKVGERGKLFGSITSKDIAEIISKKLKIEIDKRQVNLDEPIKSLGEYNIEVKLHPQVVANAKVLIEAE</sequence>
<keyword evidence="3 7" id="KW-0694">RNA-binding</keyword>
<dbReference type="Gene3D" id="3.10.430.100">
    <property type="entry name" value="Ribosomal protein L9, C-terminal domain"/>
    <property type="match status" value="1"/>
</dbReference>
<dbReference type="SUPFAM" id="SSF55653">
    <property type="entry name" value="Ribosomal protein L9 C-domain"/>
    <property type="match status" value="1"/>
</dbReference>
<keyword evidence="4 7" id="KW-0689">Ribosomal protein</keyword>
<dbReference type="OrthoDB" id="9788336at2"/>
<dbReference type="GO" id="GO:0006412">
    <property type="term" value="P:translation"/>
    <property type="evidence" value="ECO:0007669"/>
    <property type="project" value="UniProtKB-UniRule"/>
</dbReference>
<dbReference type="InterPro" id="IPR000244">
    <property type="entry name" value="Ribosomal_bL9"/>
</dbReference>
<dbReference type="Pfam" id="PF01281">
    <property type="entry name" value="Ribosomal_L9_N"/>
    <property type="match status" value="1"/>
</dbReference>
<dbReference type="EMBL" id="CP001251">
    <property type="protein sequence ID" value="ACK42633.1"/>
    <property type="molecule type" value="Genomic_DNA"/>
</dbReference>
<comment type="similarity">
    <text evidence="1 7">Belongs to the bacterial ribosomal protein bL9 family.</text>
</comment>
<dbReference type="FunFam" id="3.10.430.100:FF:000002">
    <property type="entry name" value="50S ribosomal protein L9"/>
    <property type="match status" value="1"/>
</dbReference>
<dbReference type="GO" id="GO:0003735">
    <property type="term" value="F:structural constituent of ribosome"/>
    <property type="evidence" value="ECO:0007669"/>
    <property type="project" value="InterPro"/>
</dbReference>
<gene>
    <name evidence="7" type="primary">rplI</name>
    <name evidence="9" type="ordered locus">Dtur_1359</name>
</gene>
<evidence type="ECO:0000313" key="9">
    <source>
        <dbReference type="EMBL" id="ACK42633.1"/>
    </source>
</evidence>
<dbReference type="PROSITE" id="PS00651">
    <property type="entry name" value="RIBOSOMAL_L9"/>
    <property type="match status" value="1"/>
</dbReference>
<dbReference type="PANTHER" id="PTHR21368">
    <property type="entry name" value="50S RIBOSOMAL PROTEIN L9"/>
    <property type="match status" value="1"/>
</dbReference>
<dbReference type="NCBIfam" id="TIGR00158">
    <property type="entry name" value="L9"/>
    <property type="match status" value="1"/>
</dbReference>
<keyword evidence="5 7" id="KW-0687">Ribonucleoprotein</keyword>
<dbReference type="eggNOG" id="COG0359">
    <property type="taxonomic scope" value="Bacteria"/>
</dbReference>
<feature type="domain" description="Ribosomal protein L9" evidence="8">
    <location>
        <begin position="16"/>
        <end position="43"/>
    </location>
</feature>
<evidence type="ECO:0000256" key="3">
    <source>
        <dbReference type="ARBA" id="ARBA00022884"/>
    </source>
</evidence>
<dbReference type="InterPro" id="IPR020070">
    <property type="entry name" value="Ribosomal_bL9_N"/>
</dbReference>
<dbReference type="Pfam" id="PF03948">
    <property type="entry name" value="Ribosomal_L9_C"/>
    <property type="match status" value="1"/>
</dbReference>
<accession>B8E0I8</accession>
<dbReference type="InParanoid" id="B8E0I8"/>
<dbReference type="InterPro" id="IPR020594">
    <property type="entry name" value="Ribosomal_bL9_bac/chp"/>
</dbReference>
<dbReference type="SUPFAM" id="SSF55658">
    <property type="entry name" value="L9 N-domain-like"/>
    <property type="match status" value="1"/>
</dbReference>
<organism evidence="9 10">
    <name type="scientific">Dictyoglomus turgidum (strain DSM 6724 / Z-1310)</name>
    <dbReference type="NCBI Taxonomy" id="515635"/>
    <lineage>
        <taxon>Bacteria</taxon>
        <taxon>Pseudomonadati</taxon>
        <taxon>Dictyoglomota</taxon>
        <taxon>Dictyoglomia</taxon>
        <taxon>Dictyoglomales</taxon>
        <taxon>Dictyoglomaceae</taxon>
        <taxon>Dictyoglomus</taxon>
    </lineage>
</organism>
<evidence type="ECO:0000256" key="1">
    <source>
        <dbReference type="ARBA" id="ARBA00010605"/>
    </source>
</evidence>
<keyword evidence="2 7" id="KW-0699">rRNA-binding</keyword>
<proteinExistence type="inferred from homology"/>
<reference evidence="10" key="1">
    <citation type="journal article" date="2016" name="Front. Microbiol.">
        <title>The complete genome sequence of hyperthermophile Dictyoglomus turgidum DSM 6724 reveals a specialized carbohydrate fermentor.</title>
        <authorList>
            <person name="Brumm P.J."/>
            <person name="Gowda K."/>
            <person name="Robb F.T."/>
            <person name="Mead D.A."/>
        </authorList>
    </citation>
    <scope>NUCLEOTIDE SEQUENCE [LARGE SCALE GENOMIC DNA]</scope>
    <source>
        <strain evidence="10">DSM 6724 / Z-1310</strain>
    </source>
</reference>
<protein>
    <recommendedName>
        <fullName evidence="6 7">Large ribosomal subunit protein bL9</fullName>
    </recommendedName>
</protein>
<dbReference type="FunCoup" id="B8E0I8">
    <property type="interactions" value="449"/>
</dbReference>
<evidence type="ECO:0000256" key="6">
    <source>
        <dbReference type="ARBA" id="ARBA00035292"/>
    </source>
</evidence>
<evidence type="ECO:0000256" key="5">
    <source>
        <dbReference type="ARBA" id="ARBA00023274"/>
    </source>
</evidence>
<dbReference type="STRING" id="515635.Dtur_1359"/>
<dbReference type="GO" id="GO:0019843">
    <property type="term" value="F:rRNA binding"/>
    <property type="evidence" value="ECO:0007669"/>
    <property type="project" value="UniProtKB-UniRule"/>
</dbReference>
<dbReference type="InterPro" id="IPR036935">
    <property type="entry name" value="Ribosomal_bL9_N_sf"/>
</dbReference>
<dbReference type="KEGG" id="dtu:Dtur_1359"/>
<dbReference type="PATRIC" id="fig|515635.4.peg.1404"/>
<keyword evidence="10" id="KW-1185">Reference proteome</keyword>
<dbReference type="GO" id="GO:0022625">
    <property type="term" value="C:cytosolic large ribosomal subunit"/>
    <property type="evidence" value="ECO:0000318"/>
    <property type="project" value="GO_Central"/>
</dbReference>
<evidence type="ECO:0000256" key="4">
    <source>
        <dbReference type="ARBA" id="ARBA00022980"/>
    </source>
</evidence>
<dbReference type="HOGENOM" id="CLU_078938_3_0_0"/>
<dbReference type="Proteomes" id="UP000007719">
    <property type="component" value="Chromosome"/>
</dbReference>
<evidence type="ECO:0000313" key="10">
    <source>
        <dbReference type="Proteomes" id="UP000007719"/>
    </source>
</evidence>
<evidence type="ECO:0000256" key="7">
    <source>
        <dbReference type="HAMAP-Rule" id="MF_00503"/>
    </source>
</evidence>
<comment type="function">
    <text evidence="7">Binds to the 23S rRNA.</text>
</comment>
<dbReference type="HAMAP" id="MF_00503">
    <property type="entry name" value="Ribosomal_bL9"/>
    <property type="match status" value="1"/>
</dbReference>
<dbReference type="RefSeq" id="WP_012583713.1">
    <property type="nucleotide sequence ID" value="NC_011661.1"/>
</dbReference>
<dbReference type="InterPro" id="IPR036791">
    <property type="entry name" value="Ribosomal_bL9_C_sf"/>
</dbReference>
<evidence type="ECO:0000256" key="2">
    <source>
        <dbReference type="ARBA" id="ARBA00022730"/>
    </source>
</evidence>
<evidence type="ECO:0000259" key="8">
    <source>
        <dbReference type="PROSITE" id="PS00651"/>
    </source>
</evidence>
<dbReference type="Gene3D" id="3.40.5.10">
    <property type="entry name" value="Ribosomal protein L9, N-terminal domain"/>
    <property type="match status" value="1"/>
</dbReference>
<dbReference type="InterPro" id="IPR020069">
    <property type="entry name" value="Ribosomal_bL9_C"/>
</dbReference>